<dbReference type="SUPFAM" id="SSF50129">
    <property type="entry name" value="GroES-like"/>
    <property type="match status" value="1"/>
</dbReference>
<dbReference type="CDD" id="cd08249">
    <property type="entry name" value="enoyl_reductase_like"/>
    <property type="match status" value="1"/>
</dbReference>
<sequence>MASIAVPSTQRALKVKGAGAINLEESCPVLAPRADEVLVRIKAIALNPFDWKSLDMSPAPGSTWGCDFSGIVVECGKNVIGFAQGDLVAGAAPGNNADEPHSGAFAEYANVPAAVLFKVPSWLSFQDAATLGCGLLTVGLALYHILKLPLPYSKTHTSSQYVLIYGGGTATGTLAIQAAKLSGLIPITTCSPHNFERVKALGAIEAWDYHSPDCADQIRTFTKDHLAYALDCITDSGSMKICYAAIGSNGGRYVGLDQFPLRGHTRREVRPHWIIAWTVLGKPINMAKPYRRDAKPRDQRFQERWRPIAQKMLDQKDILTHPAEVSNSGLAGVAAGADRLRKGAAAGKKLVFLIHQ</sequence>
<keyword evidence="4" id="KW-0560">Oxidoreductase</keyword>
<comment type="subunit">
    <text evidence="2">Monomer.</text>
</comment>
<proteinExistence type="inferred from homology"/>
<evidence type="ECO:0000256" key="1">
    <source>
        <dbReference type="ARBA" id="ARBA00008072"/>
    </source>
</evidence>
<name>A0A6J3LRG3_9PEZI</name>
<organism evidence="7">
    <name type="scientific">Dissoconium aciculare CBS 342.82</name>
    <dbReference type="NCBI Taxonomy" id="1314786"/>
    <lineage>
        <taxon>Eukaryota</taxon>
        <taxon>Fungi</taxon>
        <taxon>Dikarya</taxon>
        <taxon>Ascomycota</taxon>
        <taxon>Pezizomycotina</taxon>
        <taxon>Dothideomycetes</taxon>
        <taxon>Dothideomycetidae</taxon>
        <taxon>Mycosphaerellales</taxon>
        <taxon>Dissoconiaceae</taxon>
        <taxon>Dissoconium</taxon>
    </lineage>
</organism>
<evidence type="ECO:0000256" key="2">
    <source>
        <dbReference type="ARBA" id="ARBA00011245"/>
    </source>
</evidence>
<comment type="similarity">
    <text evidence="1">Belongs to the zinc-containing alcohol dehydrogenase family.</text>
</comment>
<dbReference type="AlphaFoldDB" id="A0A6J3LRG3"/>
<feature type="domain" description="Enoyl reductase (ER)" evidence="5">
    <location>
        <begin position="17"/>
        <end position="351"/>
    </location>
</feature>
<reference evidence="7" key="2">
    <citation type="submission" date="2020-04" db="EMBL/GenBank/DDBJ databases">
        <authorList>
            <consortium name="NCBI Genome Project"/>
        </authorList>
    </citation>
    <scope>NUCLEOTIDE SEQUENCE</scope>
    <source>
        <strain evidence="7">CBS 342.82</strain>
    </source>
</reference>
<dbReference type="RefSeq" id="XP_033454905.1">
    <property type="nucleotide sequence ID" value="XM_033608143.1"/>
</dbReference>
<keyword evidence="6" id="KW-1185">Reference proteome</keyword>
<dbReference type="SMART" id="SM00829">
    <property type="entry name" value="PKS_ER"/>
    <property type="match status" value="1"/>
</dbReference>
<accession>A0A6J3LRG3</accession>
<dbReference type="GO" id="GO:0016651">
    <property type="term" value="F:oxidoreductase activity, acting on NAD(P)H"/>
    <property type="evidence" value="ECO:0007669"/>
    <property type="project" value="InterPro"/>
</dbReference>
<evidence type="ECO:0000256" key="4">
    <source>
        <dbReference type="ARBA" id="ARBA00023002"/>
    </source>
</evidence>
<dbReference type="OrthoDB" id="48317at2759"/>
<reference evidence="7" key="1">
    <citation type="submission" date="2020-01" db="EMBL/GenBank/DDBJ databases">
        <authorList>
            <consortium name="DOE Joint Genome Institute"/>
            <person name="Haridas S."/>
            <person name="Albert R."/>
            <person name="Binder M."/>
            <person name="Bloem J."/>
            <person name="Labutti K."/>
            <person name="Salamov A."/>
            <person name="Andreopoulos B."/>
            <person name="Baker S.E."/>
            <person name="Barry K."/>
            <person name="Bills G."/>
            <person name="Bluhm B.H."/>
            <person name="Cannon C."/>
            <person name="Castanera R."/>
            <person name="Culley D.E."/>
            <person name="Daum C."/>
            <person name="Ezra D."/>
            <person name="Gonzalez J.B."/>
            <person name="Henrissat B."/>
            <person name="Kuo A."/>
            <person name="Liang C."/>
            <person name="Lipzen A."/>
            <person name="Lutzoni F."/>
            <person name="Magnuson J."/>
            <person name="Mondo S."/>
            <person name="Nolan M."/>
            <person name="Ohm R."/>
            <person name="Pangilinan J."/>
            <person name="Park H.-J."/>
            <person name="Ramirez L."/>
            <person name="Alfaro M."/>
            <person name="Sun H."/>
            <person name="Tritt A."/>
            <person name="Yoshinaga Y."/>
            <person name="Zwiers L.-H."/>
            <person name="Turgeon B.G."/>
            <person name="Goodwin S.B."/>
            <person name="Spatafora J.W."/>
            <person name="Crous P.W."/>
            <person name="Grigoriev I.V."/>
        </authorList>
    </citation>
    <scope>NUCLEOTIDE SEQUENCE</scope>
    <source>
        <strain evidence="7">CBS 342.82</strain>
    </source>
</reference>
<evidence type="ECO:0000259" key="5">
    <source>
        <dbReference type="SMART" id="SM00829"/>
    </source>
</evidence>
<dbReference type="Proteomes" id="UP000504637">
    <property type="component" value="Unplaced"/>
</dbReference>
<gene>
    <name evidence="7" type="ORF">K489DRAFT_414249</name>
</gene>
<protein>
    <submittedName>
        <fullName evidence="7">GroES-like protein</fullName>
    </submittedName>
</protein>
<dbReference type="InterPro" id="IPR013154">
    <property type="entry name" value="ADH-like_N"/>
</dbReference>
<dbReference type="Gene3D" id="3.40.50.720">
    <property type="entry name" value="NAD(P)-binding Rossmann-like Domain"/>
    <property type="match status" value="1"/>
</dbReference>
<dbReference type="InterPro" id="IPR020843">
    <property type="entry name" value="ER"/>
</dbReference>
<evidence type="ECO:0000313" key="6">
    <source>
        <dbReference type="Proteomes" id="UP000504637"/>
    </source>
</evidence>
<dbReference type="GeneID" id="54365942"/>
<dbReference type="Pfam" id="PF08240">
    <property type="entry name" value="ADH_N"/>
    <property type="match status" value="1"/>
</dbReference>
<dbReference type="Gene3D" id="3.90.180.10">
    <property type="entry name" value="Medium-chain alcohol dehydrogenases, catalytic domain"/>
    <property type="match status" value="1"/>
</dbReference>
<evidence type="ECO:0000256" key="3">
    <source>
        <dbReference type="ARBA" id="ARBA00022857"/>
    </source>
</evidence>
<dbReference type="SUPFAM" id="SSF51735">
    <property type="entry name" value="NAD(P)-binding Rossmann-fold domains"/>
    <property type="match status" value="1"/>
</dbReference>
<keyword evidence="3" id="KW-0521">NADP</keyword>
<evidence type="ECO:0000313" key="7">
    <source>
        <dbReference type="RefSeq" id="XP_033454905.1"/>
    </source>
</evidence>
<dbReference type="PANTHER" id="PTHR45348:SF6">
    <property type="entry name" value="TRANS-ENOYL REDUCTASE APDC"/>
    <property type="match status" value="1"/>
</dbReference>
<dbReference type="InterPro" id="IPR011032">
    <property type="entry name" value="GroES-like_sf"/>
</dbReference>
<dbReference type="InterPro" id="IPR047122">
    <property type="entry name" value="Trans-enoyl_RdTase-like"/>
</dbReference>
<reference evidence="7" key="3">
    <citation type="submission" date="2025-08" db="UniProtKB">
        <authorList>
            <consortium name="RefSeq"/>
        </authorList>
    </citation>
    <scope>IDENTIFICATION</scope>
    <source>
        <strain evidence="7">CBS 342.82</strain>
    </source>
</reference>
<dbReference type="InterPro" id="IPR036291">
    <property type="entry name" value="NAD(P)-bd_dom_sf"/>
</dbReference>
<dbReference type="PANTHER" id="PTHR45348">
    <property type="entry name" value="HYPOTHETICAL OXIDOREDUCTASE (EUROFUNG)"/>
    <property type="match status" value="1"/>
</dbReference>